<dbReference type="AlphaFoldDB" id="A0A3G1GQN9"/>
<keyword evidence="12 18" id="KW-1133">Transmembrane helix</keyword>
<evidence type="ECO:0000256" key="12">
    <source>
        <dbReference type="ARBA" id="ARBA00022989"/>
    </source>
</evidence>
<evidence type="ECO:0000259" key="19">
    <source>
        <dbReference type="Pfam" id="PF00361"/>
    </source>
</evidence>
<keyword evidence="7 18" id="KW-0679">Respiratory chain</keyword>
<evidence type="ECO:0000313" key="20">
    <source>
        <dbReference type="EMBL" id="APX40109.1"/>
    </source>
</evidence>
<keyword evidence="11 18" id="KW-0249">Electron transport</keyword>
<dbReference type="InterPro" id="IPR050175">
    <property type="entry name" value="Complex_I_Subunit_2"/>
</dbReference>
<dbReference type="EMBL" id="KX943444">
    <property type="protein sequence ID" value="APX40109.1"/>
    <property type="molecule type" value="Genomic_DNA"/>
</dbReference>
<keyword evidence="9 18" id="KW-0999">Mitochondrion inner membrane</keyword>
<feature type="transmembrane region" description="Helical" evidence="18">
    <location>
        <begin position="50"/>
        <end position="72"/>
    </location>
</feature>
<evidence type="ECO:0000256" key="16">
    <source>
        <dbReference type="ARBA" id="ARBA00023136"/>
    </source>
</evidence>
<keyword evidence="14 18" id="KW-0830">Ubiquinone</keyword>
<dbReference type="EC" id="7.1.1.2" evidence="4 18"/>
<dbReference type="InterPro" id="IPR001750">
    <property type="entry name" value="ND/Mrp_TM"/>
</dbReference>
<keyword evidence="10 18" id="KW-1278">Translocase</keyword>
<evidence type="ECO:0000256" key="7">
    <source>
        <dbReference type="ARBA" id="ARBA00022660"/>
    </source>
</evidence>
<proteinExistence type="inferred from homology"/>
<reference evidence="20" key="1">
    <citation type="journal article" date="2015" name="Methods Ecol Evol 6">
        <title>Validating the power of mitochondrial metagenomics for community ecology and phylogenetics of complex assemblages.</title>
        <authorList>
            <person name="Gomez-Rodriguez C."/>
            <person name="Crampton-Platt A."/>
            <person name="Timmermans M.J.T.N."/>
            <person name="Baselga A."/>
            <person name="Vogler A.P."/>
        </authorList>
    </citation>
    <scope>NUCLEOTIDE SEQUENCE</scope>
</reference>
<evidence type="ECO:0000256" key="15">
    <source>
        <dbReference type="ARBA" id="ARBA00023128"/>
    </source>
</evidence>
<evidence type="ECO:0000256" key="6">
    <source>
        <dbReference type="ARBA" id="ARBA00022448"/>
    </source>
</evidence>
<comment type="function">
    <text evidence="18">Core subunit of the mitochondrial membrane respiratory chain NADH dehydrogenase (Complex I) which catalyzes electron transfer from NADH through the respiratory chain, using ubiquinone as an electron acceptor. Essential for the catalytic activity and assembly of complex I.</text>
</comment>
<comment type="similarity">
    <text evidence="3 18">Belongs to the complex I subunit 2 family.</text>
</comment>
<evidence type="ECO:0000256" key="5">
    <source>
        <dbReference type="ARBA" id="ARBA00021008"/>
    </source>
</evidence>
<dbReference type="Pfam" id="PF00361">
    <property type="entry name" value="Proton_antipo_M"/>
    <property type="match status" value="1"/>
</dbReference>
<dbReference type="GO" id="GO:0006120">
    <property type="term" value="P:mitochondrial electron transport, NADH to ubiquinone"/>
    <property type="evidence" value="ECO:0007669"/>
    <property type="project" value="InterPro"/>
</dbReference>
<accession>A0A3G1GQN9</accession>
<keyword evidence="6" id="KW-0813">Transport</keyword>
<feature type="transmembrane region" description="Helical" evidence="18">
    <location>
        <begin position="142"/>
        <end position="161"/>
    </location>
</feature>
<feature type="domain" description="NADH:quinone oxidoreductase/Mrp antiporter transmembrane" evidence="19">
    <location>
        <begin position="17"/>
        <end position="279"/>
    </location>
</feature>
<evidence type="ECO:0000256" key="10">
    <source>
        <dbReference type="ARBA" id="ARBA00022967"/>
    </source>
</evidence>
<comment type="subcellular location">
    <subcellularLocation>
        <location evidence="2 18">Mitochondrion inner membrane</location>
        <topology evidence="2 18">Multi-pass membrane protein</topology>
    </subcellularLocation>
</comment>
<comment type="catalytic activity">
    <reaction evidence="17 18">
        <text>a ubiquinone + NADH + 5 H(+)(in) = a ubiquinol + NAD(+) + 4 H(+)(out)</text>
        <dbReference type="Rhea" id="RHEA:29091"/>
        <dbReference type="Rhea" id="RHEA-COMP:9565"/>
        <dbReference type="Rhea" id="RHEA-COMP:9566"/>
        <dbReference type="ChEBI" id="CHEBI:15378"/>
        <dbReference type="ChEBI" id="CHEBI:16389"/>
        <dbReference type="ChEBI" id="CHEBI:17976"/>
        <dbReference type="ChEBI" id="CHEBI:57540"/>
        <dbReference type="ChEBI" id="CHEBI:57945"/>
        <dbReference type="EC" id="7.1.1.2"/>
    </reaction>
</comment>
<protein>
    <recommendedName>
        <fullName evidence="5 18">NADH-ubiquinone oxidoreductase chain 2</fullName>
        <ecNumber evidence="4 18">7.1.1.2</ecNumber>
    </recommendedName>
</protein>
<evidence type="ECO:0000256" key="3">
    <source>
        <dbReference type="ARBA" id="ARBA00007012"/>
    </source>
</evidence>
<evidence type="ECO:0000256" key="9">
    <source>
        <dbReference type="ARBA" id="ARBA00022792"/>
    </source>
</evidence>
<feature type="transmembrane region" description="Helical" evidence="18">
    <location>
        <begin position="233"/>
        <end position="252"/>
    </location>
</feature>
<evidence type="ECO:0000256" key="8">
    <source>
        <dbReference type="ARBA" id="ARBA00022692"/>
    </source>
</evidence>
<geneLocation type="mitochondrion" evidence="20"/>
<dbReference type="PANTHER" id="PTHR46552">
    <property type="entry name" value="NADH-UBIQUINONE OXIDOREDUCTASE CHAIN 2"/>
    <property type="match status" value="1"/>
</dbReference>
<sequence>MLFFLTLIIGTMISISAYSWFAMWIGLEINLLSIIPLFKSTNNSFPTESTIKYFITQVLASTVILFTIITSMNLNEFIPQNSNYWMMIMMNSALLTKMGAAPFHAWFPEVTEGLNWMNNLLLLTWQKLAPMILVMYNLNMTFFLSIIIIICSIIGGIMGFNQISLRKIMAYSSINHIGWMLASMMNYKMIWILYFGIYSTISMNIILMFYLLNTFFIPQLFLTMNSNKLIKMLFIFNFFSLGGLPPFMGFLPKWLTINFLIENNFYALSLILILSTLITLYFYIRIAISTLTIYSKETIISTNKIKNSILILFNSITLSGIILSTNLFNFL</sequence>
<keyword evidence="16 18" id="KW-0472">Membrane</keyword>
<evidence type="ECO:0000256" key="14">
    <source>
        <dbReference type="ARBA" id="ARBA00023075"/>
    </source>
</evidence>
<evidence type="ECO:0000256" key="2">
    <source>
        <dbReference type="ARBA" id="ARBA00004448"/>
    </source>
</evidence>
<dbReference type="PRINTS" id="PR01436">
    <property type="entry name" value="NADHDHGNASE2"/>
</dbReference>
<dbReference type="InterPro" id="IPR003917">
    <property type="entry name" value="NADH_UbQ_OxRdtase_chain2"/>
</dbReference>
<evidence type="ECO:0000256" key="17">
    <source>
        <dbReference type="ARBA" id="ARBA00049551"/>
    </source>
</evidence>
<name>A0A3G1GQN9_9CUCU</name>
<feature type="transmembrane region" description="Helical" evidence="18">
    <location>
        <begin position="191"/>
        <end position="212"/>
    </location>
</feature>
<keyword evidence="8 18" id="KW-0812">Transmembrane</keyword>
<comment type="function">
    <text evidence="1">Core subunit of the mitochondrial membrane respiratory chain NADH dehydrogenase (Complex I) that is believed to belong to the minimal assembly required for catalysis. Complex I functions in the transfer of electrons from NADH to the respiratory chain. The immediate electron acceptor for the enzyme is believed to be ubiquinone.</text>
</comment>
<evidence type="ECO:0000256" key="1">
    <source>
        <dbReference type="ARBA" id="ARBA00003257"/>
    </source>
</evidence>
<keyword evidence="13 18" id="KW-0520">NAD</keyword>
<evidence type="ECO:0000256" key="18">
    <source>
        <dbReference type="RuleBase" id="RU003403"/>
    </source>
</evidence>
<dbReference type="GO" id="GO:0005743">
    <property type="term" value="C:mitochondrial inner membrane"/>
    <property type="evidence" value="ECO:0007669"/>
    <property type="project" value="UniProtKB-SubCell"/>
</dbReference>
<keyword evidence="15 18" id="KW-0496">Mitochondrion</keyword>
<organism evidence="20">
    <name type="scientific">Sphaeroderma testaceum</name>
    <dbReference type="NCBI Taxonomy" id="428710"/>
    <lineage>
        <taxon>Eukaryota</taxon>
        <taxon>Metazoa</taxon>
        <taxon>Ecdysozoa</taxon>
        <taxon>Arthropoda</taxon>
        <taxon>Hexapoda</taxon>
        <taxon>Insecta</taxon>
        <taxon>Pterygota</taxon>
        <taxon>Neoptera</taxon>
        <taxon>Endopterygota</taxon>
        <taxon>Coleoptera</taxon>
        <taxon>Polyphaga</taxon>
        <taxon>Cucujiformia</taxon>
        <taxon>Chrysomeloidea</taxon>
        <taxon>Chrysomelidae</taxon>
        <taxon>Galerucinae</taxon>
        <taxon>Sphaeroderma</taxon>
    </lineage>
</organism>
<evidence type="ECO:0000256" key="13">
    <source>
        <dbReference type="ARBA" id="ARBA00023027"/>
    </source>
</evidence>
<evidence type="ECO:0000256" key="11">
    <source>
        <dbReference type="ARBA" id="ARBA00022982"/>
    </source>
</evidence>
<gene>
    <name evidence="20" type="primary">nad2</name>
</gene>
<feature type="transmembrane region" description="Helical" evidence="18">
    <location>
        <begin position="264"/>
        <end position="288"/>
    </location>
</feature>
<feature type="transmembrane region" description="Helical" evidence="18">
    <location>
        <begin position="309"/>
        <end position="328"/>
    </location>
</feature>
<dbReference type="PANTHER" id="PTHR46552:SF1">
    <property type="entry name" value="NADH-UBIQUINONE OXIDOREDUCTASE CHAIN 2"/>
    <property type="match status" value="1"/>
</dbReference>
<evidence type="ECO:0000256" key="4">
    <source>
        <dbReference type="ARBA" id="ARBA00012944"/>
    </source>
</evidence>
<dbReference type="GO" id="GO:0008137">
    <property type="term" value="F:NADH dehydrogenase (ubiquinone) activity"/>
    <property type="evidence" value="ECO:0007669"/>
    <property type="project" value="UniProtKB-EC"/>
</dbReference>